<organism evidence="9 10">
    <name type="scientific">Clostridium mobile</name>
    <dbReference type="NCBI Taxonomy" id="2841512"/>
    <lineage>
        <taxon>Bacteria</taxon>
        <taxon>Bacillati</taxon>
        <taxon>Bacillota</taxon>
        <taxon>Clostridia</taxon>
        <taxon>Eubacteriales</taxon>
        <taxon>Clostridiaceae</taxon>
        <taxon>Clostridium</taxon>
    </lineage>
</organism>
<comment type="similarity">
    <text evidence="2">Belongs to the amino acid-polyamine-organocation (APC) superfamily. Spore germination protein (SGP) (TC 2.A.3.9) family.</text>
</comment>
<feature type="transmembrane region" description="Helical" evidence="8">
    <location>
        <begin position="41"/>
        <end position="62"/>
    </location>
</feature>
<gene>
    <name evidence="9" type="ORF">KQI86_13285</name>
</gene>
<evidence type="ECO:0000256" key="8">
    <source>
        <dbReference type="SAM" id="Phobius"/>
    </source>
</evidence>
<evidence type="ECO:0000313" key="9">
    <source>
        <dbReference type="EMBL" id="MBU5485310.1"/>
    </source>
</evidence>
<protein>
    <submittedName>
        <fullName evidence="9">Endospore germination permease</fullName>
    </submittedName>
</protein>
<feature type="transmembrane region" description="Helical" evidence="8">
    <location>
        <begin position="12"/>
        <end position="35"/>
    </location>
</feature>
<evidence type="ECO:0000256" key="3">
    <source>
        <dbReference type="ARBA" id="ARBA00022448"/>
    </source>
</evidence>
<dbReference type="InterPro" id="IPR004761">
    <property type="entry name" value="Spore_GerAB"/>
</dbReference>
<feature type="transmembrane region" description="Helical" evidence="8">
    <location>
        <begin position="148"/>
        <end position="167"/>
    </location>
</feature>
<comment type="subcellular location">
    <subcellularLocation>
        <location evidence="1">Membrane</location>
        <topology evidence="1">Multi-pass membrane protein</topology>
    </subcellularLocation>
</comment>
<sequence>MLDSYDKLSSYQMIMILVLSKLVDAYTYLFIILSYPGNQDIWIMVILSFIYILIIYIPIMFLSNRYKGLSLIDIGEVLTGKIGGKILSLMLSLLFLYNSIISLALIGYFLGNSTLPDTPFFIVTGVAIICCSYSAYKGLSIHGRLSEIIAPITLLSVIVFTLLNLGNMDFKELLPILKTSTFKGMNYGALSTASIFYQGILLSLCVPQLKKVEDINKIFIYSIAIITVFYVIIITTTFAVFGVRQAQHQSLPYLATVQQISLLNFIERIEVIAVFNWLMGVFINFSLNVYFLSKSICYGLNFKNEKVLIIPSLVLIFIINNFTPLKKSLYVIKILSYEIRFPIYIIFILVIPLMLLIMYFIRGKNKEVKSE</sequence>
<dbReference type="RefSeq" id="WP_216439864.1">
    <property type="nucleotide sequence ID" value="NZ_JAHLQF010000003.1"/>
</dbReference>
<feature type="transmembrane region" description="Helical" evidence="8">
    <location>
        <begin position="305"/>
        <end position="323"/>
    </location>
</feature>
<evidence type="ECO:0000256" key="5">
    <source>
        <dbReference type="ARBA" id="ARBA00022692"/>
    </source>
</evidence>
<evidence type="ECO:0000256" key="4">
    <source>
        <dbReference type="ARBA" id="ARBA00022544"/>
    </source>
</evidence>
<keyword evidence="4" id="KW-0309">Germination</keyword>
<feature type="transmembrane region" description="Helical" evidence="8">
    <location>
        <begin position="118"/>
        <end position="136"/>
    </location>
</feature>
<keyword evidence="7 8" id="KW-0472">Membrane</keyword>
<dbReference type="Pfam" id="PF03845">
    <property type="entry name" value="Spore_permease"/>
    <property type="match status" value="1"/>
</dbReference>
<keyword evidence="6 8" id="KW-1133">Transmembrane helix</keyword>
<evidence type="ECO:0000256" key="6">
    <source>
        <dbReference type="ARBA" id="ARBA00022989"/>
    </source>
</evidence>
<feature type="transmembrane region" description="Helical" evidence="8">
    <location>
        <begin position="271"/>
        <end position="293"/>
    </location>
</feature>
<dbReference type="PANTHER" id="PTHR34975">
    <property type="entry name" value="SPORE GERMINATION PROTEIN A2"/>
    <property type="match status" value="1"/>
</dbReference>
<comment type="caution">
    <text evidence="9">The sequence shown here is derived from an EMBL/GenBank/DDBJ whole genome shotgun (WGS) entry which is preliminary data.</text>
</comment>
<feature type="transmembrane region" description="Helical" evidence="8">
    <location>
        <begin position="343"/>
        <end position="361"/>
    </location>
</feature>
<feature type="transmembrane region" description="Helical" evidence="8">
    <location>
        <begin position="187"/>
        <end position="206"/>
    </location>
</feature>
<dbReference type="EMBL" id="JAHLQF010000003">
    <property type="protein sequence ID" value="MBU5485310.1"/>
    <property type="molecule type" value="Genomic_DNA"/>
</dbReference>
<keyword evidence="3" id="KW-0813">Transport</keyword>
<accession>A0ABS6EJC1</accession>
<evidence type="ECO:0000256" key="7">
    <source>
        <dbReference type="ARBA" id="ARBA00023136"/>
    </source>
</evidence>
<keyword evidence="5 8" id="KW-0812">Transmembrane</keyword>
<feature type="transmembrane region" description="Helical" evidence="8">
    <location>
        <begin position="218"/>
        <end position="243"/>
    </location>
</feature>
<reference evidence="9 10" key="1">
    <citation type="submission" date="2021-06" db="EMBL/GenBank/DDBJ databases">
        <authorList>
            <person name="Sun Q."/>
            <person name="Li D."/>
        </authorList>
    </citation>
    <scope>NUCLEOTIDE SEQUENCE [LARGE SCALE GENOMIC DNA]</scope>
    <source>
        <strain evidence="9 10">MSJ-11</strain>
    </source>
</reference>
<feature type="transmembrane region" description="Helical" evidence="8">
    <location>
        <begin position="82"/>
        <end position="106"/>
    </location>
</feature>
<dbReference type="PANTHER" id="PTHR34975:SF2">
    <property type="entry name" value="SPORE GERMINATION PROTEIN A2"/>
    <property type="match status" value="1"/>
</dbReference>
<dbReference type="NCBIfam" id="TIGR00912">
    <property type="entry name" value="2A0309"/>
    <property type="match status" value="1"/>
</dbReference>
<proteinExistence type="inferred from homology"/>
<dbReference type="Proteomes" id="UP000726170">
    <property type="component" value="Unassembled WGS sequence"/>
</dbReference>
<evidence type="ECO:0000256" key="2">
    <source>
        <dbReference type="ARBA" id="ARBA00007998"/>
    </source>
</evidence>
<evidence type="ECO:0000313" key="10">
    <source>
        <dbReference type="Proteomes" id="UP000726170"/>
    </source>
</evidence>
<evidence type="ECO:0000256" key="1">
    <source>
        <dbReference type="ARBA" id="ARBA00004141"/>
    </source>
</evidence>
<keyword evidence="10" id="KW-1185">Reference proteome</keyword>
<name>A0ABS6EJC1_9CLOT</name>